<evidence type="ECO:0000313" key="2">
    <source>
        <dbReference type="Proteomes" id="UP001497525"/>
    </source>
</evidence>
<dbReference type="EMBL" id="CAXLJL010000014">
    <property type="protein sequence ID" value="CAL5129736.1"/>
    <property type="molecule type" value="Genomic_DNA"/>
</dbReference>
<organism evidence="1 2">
    <name type="scientific">Calicophoron daubneyi</name>
    <name type="common">Rumen fluke</name>
    <name type="synonym">Paramphistomum daubneyi</name>
    <dbReference type="NCBI Taxonomy" id="300641"/>
    <lineage>
        <taxon>Eukaryota</taxon>
        <taxon>Metazoa</taxon>
        <taxon>Spiralia</taxon>
        <taxon>Lophotrochozoa</taxon>
        <taxon>Platyhelminthes</taxon>
        <taxon>Trematoda</taxon>
        <taxon>Digenea</taxon>
        <taxon>Plagiorchiida</taxon>
        <taxon>Pronocephalata</taxon>
        <taxon>Paramphistomoidea</taxon>
        <taxon>Paramphistomidae</taxon>
        <taxon>Calicophoron</taxon>
    </lineage>
</organism>
<protein>
    <submittedName>
        <fullName evidence="1">Uncharacterized protein</fullName>
    </submittedName>
</protein>
<dbReference type="AlphaFoldDB" id="A0AAV2T165"/>
<name>A0AAV2T165_CALDB</name>
<proteinExistence type="predicted"/>
<reference evidence="1" key="1">
    <citation type="submission" date="2024-06" db="EMBL/GenBank/DDBJ databases">
        <authorList>
            <person name="Liu X."/>
            <person name="Lenzi L."/>
            <person name="Haldenby T S."/>
            <person name="Uol C."/>
        </authorList>
    </citation>
    <scope>NUCLEOTIDE SEQUENCE</scope>
</reference>
<gene>
    <name evidence="1" type="ORF">CDAUBV1_LOCUS809</name>
</gene>
<accession>A0AAV2T165</accession>
<sequence>MIPYNQIPKATLLKCLPTSQNTVTGKTTTLAASSMLLREWVLTLLKLLQKSALNLIVLLHFRSKISQASDISQLTLRPFYRQPCQQLLALNCSVKLSLVCNQLKFAE</sequence>
<dbReference type="Proteomes" id="UP001497525">
    <property type="component" value="Unassembled WGS sequence"/>
</dbReference>
<comment type="caution">
    <text evidence="1">The sequence shown here is derived from an EMBL/GenBank/DDBJ whole genome shotgun (WGS) entry which is preliminary data.</text>
</comment>
<evidence type="ECO:0000313" key="1">
    <source>
        <dbReference type="EMBL" id="CAL5129736.1"/>
    </source>
</evidence>